<keyword evidence="3" id="KW-0677">Repeat</keyword>
<name>A0AAV5ALV0_9AGAM</name>
<organism evidence="7 8">
    <name type="scientific">Clathrus columnatus</name>
    <dbReference type="NCBI Taxonomy" id="1419009"/>
    <lineage>
        <taxon>Eukaryota</taxon>
        <taxon>Fungi</taxon>
        <taxon>Dikarya</taxon>
        <taxon>Basidiomycota</taxon>
        <taxon>Agaricomycotina</taxon>
        <taxon>Agaricomycetes</taxon>
        <taxon>Phallomycetidae</taxon>
        <taxon>Phallales</taxon>
        <taxon>Clathraceae</taxon>
        <taxon>Clathrus</taxon>
    </lineage>
</organism>
<evidence type="ECO:0000313" key="8">
    <source>
        <dbReference type="Proteomes" id="UP001050691"/>
    </source>
</evidence>
<dbReference type="EMBL" id="BPWL01000009">
    <property type="protein sequence ID" value="GJJ13901.1"/>
    <property type="molecule type" value="Genomic_DNA"/>
</dbReference>
<evidence type="ECO:0000313" key="7">
    <source>
        <dbReference type="EMBL" id="GJJ13901.1"/>
    </source>
</evidence>
<keyword evidence="4" id="KW-0805">Transcription regulation</keyword>
<proteinExistence type="inferred from homology"/>
<dbReference type="SMART" id="SM00320">
    <property type="entry name" value="WD40"/>
    <property type="match status" value="3"/>
</dbReference>
<evidence type="ECO:0000256" key="6">
    <source>
        <dbReference type="PROSITE-ProRule" id="PRU00221"/>
    </source>
</evidence>
<dbReference type="Pfam" id="PF00400">
    <property type="entry name" value="WD40"/>
    <property type="match status" value="2"/>
</dbReference>
<evidence type="ECO:0000256" key="5">
    <source>
        <dbReference type="ARBA" id="ARBA00023163"/>
    </source>
</evidence>
<dbReference type="PROSITE" id="PS50294">
    <property type="entry name" value="WD_REPEATS_REGION"/>
    <property type="match status" value="1"/>
</dbReference>
<dbReference type="AlphaFoldDB" id="A0AAV5ALV0"/>
<sequence length="550" mass="62376">MVEVIDLTVNDIDLVDLTQEKEVIDLTKIEGLGDYQARKPIHILDDSEPSASESPIVVPDEGIGKPRPWYLDPDKNHPFELTLKGKPEGSVSKVTFTQVVFFPWDSTFPLKNLWGDDPYIDREEAKKIWETTLSKWSNSVAMCGRKLVRIVQTHPSEGRADVVFQIKLPLGSQYHIKYLTWALDPWTLHPLLVFVHSSVLHVFNLELRESLGWLKGHGGNITSIGVNTYYPHLVYSTSRDCTVRIYDFRWTSKLWNRYLISVKTKNVLDPFGMQDLTESSKLGRCVIVLSGGRSGGHEAAILGADFHPSLPLIATCGMDHAIRIWYLSSVLFQKAGFADKSTAKTFREDKPLFSCTILHDGRVLSVHWLSNDILVSNSAAPYQMVENDQSNFGKMVVWKWLSLNRFFPTGRKTTPLSPLGGCISDFRESASLKLISIIKLAEDYPRLQISHNISGPPLIFIPYLNQIIITNPCHFPVRPRTLLLHYQNLRPSDWCTEIPEVKGWTINNKNIKDGDLLACAMSPDGMVIVGVGKNEALWVWTHKHRFYNKK</sequence>
<dbReference type="InterPro" id="IPR001680">
    <property type="entry name" value="WD40_rpt"/>
</dbReference>
<gene>
    <name evidence="7" type="ORF">Clacol_008158</name>
</gene>
<dbReference type="InterPro" id="IPR051243">
    <property type="entry name" value="PcG_WD-repeat"/>
</dbReference>
<dbReference type="PROSITE" id="PS50082">
    <property type="entry name" value="WD_REPEATS_2"/>
    <property type="match status" value="1"/>
</dbReference>
<dbReference type="Gene3D" id="2.130.10.10">
    <property type="entry name" value="YVTN repeat-like/Quinoprotein amine dehydrogenase"/>
    <property type="match status" value="1"/>
</dbReference>
<evidence type="ECO:0000256" key="1">
    <source>
        <dbReference type="ARBA" id="ARBA00008075"/>
    </source>
</evidence>
<keyword evidence="8" id="KW-1185">Reference proteome</keyword>
<reference evidence="7" key="1">
    <citation type="submission" date="2021-10" db="EMBL/GenBank/DDBJ databases">
        <title>De novo Genome Assembly of Clathrus columnatus (Basidiomycota, Fungi) Using Illumina and Nanopore Sequence Data.</title>
        <authorList>
            <person name="Ogiso-Tanaka E."/>
            <person name="Itagaki H."/>
            <person name="Hosoya T."/>
            <person name="Hosaka K."/>
        </authorList>
    </citation>
    <scope>NUCLEOTIDE SEQUENCE</scope>
    <source>
        <strain evidence="7">MO-923</strain>
    </source>
</reference>
<evidence type="ECO:0000256" key="2">
    <source>
        <dbReference type="ARBA" id="ARBA00022574"/>
    </source>
</evidence>
<keyword evidence="5" id="KW-0804">Transcription</keyword>
<comment type="caution">
    <text evidence="7">The sequence shown here is derived from an EMBL/GenBank/DDBJ whole genome shotgun (WGS) entry which is preliminary data.</text>
</comment>
<comment type="similarity">
    <text evidence="1">Belongs to the WD repeat ESC family.</text>
</comment>
<dbReference type="InterPro" id="IPR015943">
    <property type="entry name" value="WD40/YVTN_repeat-like_dom_sf"/>
</dbReference>
<feature type="repeat" description="WD" evidence="6">
    <location>
        <begin position="294"/>
        <end position="329"/>
    </location>
</feature>
<evidence type="ECO:0000256" key="4">
    <source>
        <dbReference type="ARBA" id="ARBA00023015"/>
    </source>
</evidence>
<dbReference type="SUPFAM" id="SSF50978">
    <property type="entry name" value="WD40 repeat-like"/>
    <property type="match status" value="1"/>
</dbReference>
<accession>A0AAV5ALV0</accession>
<evidence type="ECO:0000256" key="3">
    <source>
        <dbReference type="ARBA" id="ARBA00022737"/>
    </source>
</evidence>
<dbReference type="InterPro" id="IPR036322">
    <property type="entry name" value="WD40_repeat_dom_sf"/>
</dbReference>
<dbReference type="Proteomes" id="UP001050691">
    <property type="component" value="Unassembled WGS sequence"/>
</dbReference>
<keyword evidence="2 6" id="KW-0853">WD repeat</keyword>
<dbReference type="PANTHER" id="PTHR10253">
    <property type="entry name" value="POLYCOMB PROTEIN"/>
    <property type="match status" value="1"/>
</dbReference>
<protein>
    <submittedName>
        <fullName evidence="7">Uncharacterized protein</fullName>
    </submittedName>
</protein>